<gene>
    <name evidence="7" type="ORF">HaLaN_08344</name>
</gene>
<keyword evidence="8" id="KW-1185">Reference proteome</keyword>
<comment type="subcellular location">
    <subcellularLocation>
        <location evidence="1">Membrane</location>
        <topology evidence="1">Multi-pass membrane protein</topology>
    </subcellularLocation>
</comment>
<reference evidence="7 8" key="1">
    <citation type="submission" date="2020-02" db="EMBL/GenBank/DDBJ databases">
        <title>Draft genome sequence of Haematococcus lacustris strain NIES-144.</title>
        <authorList>
            <person name="Morimoto D."/>
            <person name="Nakagawa S."/>
            <person name="Yoshida T."/>
            <person name="Sawayama S."/>
        </authorList>
    </citation>
    <scope>NUCLEOTIDE SEQUENCE [LARGE SCALE GENOMIC DNA]</scope>
    <source>
        <strain evidence="7 8">NIES-144</strain>
    </source>
</reference>
<evidence type="ECO:0008006" key="9">
    <source>
        <dbReference type="Google" id="ProtNLM"/>
    </source>
</evidence>
<dbReference type="InterPro" id="IPR023395">
    <property type="entry name" value="MCP_dom_sf"/>
</dbReference>
<protein>
    <recommendedName>
        <fullName evidence="9">Mitochondrial carrier</fullName>
    </recommendedName>
</protein>
<sequence>VQALSPHGTAAPSLLSALLQVWRQEGAASLWKGNLATIIHRVPYSATNFAVFEATKEALEPHMESDILRRLVAGGSAGLVACTAVSRYYPHALGLPPPSPSLTHILAKHVMPSNLLYRPTQLATLLCASAAGFCTSTVTFPLDVVRKRMQMVRAHPGTSLTYLQVWSLVYRQAGVRGFYAGIVPEYCKVLPGMAIAFATYEGIRAAFDVGS</sequence>
<dbReference type="PANTHER" id="PTHR24089">
    <property type="entry name" value="SOLUTE CARRIER FAMILY 25"/>
    <property type="match status" value="1"/>
</dbReference>
<dbReference type="Proteomes" id="UP000485058">
    <property type="component" value="Unassembled WGS sequence"/>
</dbReference>
<dbReference type="Gene3D" id="1.50.40.10">
    <property type="entry name" value="Mitochondrial carrier domain"/>
    <property type="match status" value="2"/>
</dbReference>
<keyword evidence="6" id="KW-0813">Transport</keyword>
<comment type="similarity">
    <text evidence="6">Belongs to the mitochondrial carrier (TC 2.A.29) family.</text>
</comment>
<name>A0A699Z053_HAELA</name>
<evidence type="ECO:0000256" key="5">
    <source>
        <dbReference type="PROSITE-ProRule" id="PRU00282"/>
    </source>
</evidence>
<dbReference type="GO" id="GO:0016020">
    <property type="term" value="C:membrane"/>
    <property type="evidence" value="ECO:0007669"/>
    <property type="project" value="UniProtKB-SubCell"/>
</dbReference>
<feature type="repeat" description="Solcar" evidence="5">
    <location>
        <begin position="119"/>
        <end position="206"/>
    </location>
</feature>
<feature type="repeat" description="Solcar" evidence="5">
    <location>
        <begin position="1"/>
        <end position="58"/>
    </location>
</feature>
<comment type="caution">
    <text evidence="7">The sequence shown here is derived from an EMBL/GenBank/DDBJ whole genome shotgun (WGS) entry which is preliminary data.</text>
</comment>
<dbReference type="EMBL" id="BLLF01000522">
    <property type="protein sequence ID" value="GFH12626.1"/>
    <property type="molecule type" value="Genomic_DNA"/>
</dbReference>
<dbReference type="AlphaFoldDB" id="A0A699Z053"/>
<dbReference type="PROSITE" id="PS50920">
    <property type="entry name" value="SOLCAR"/>
    <property type="match status" value="2"/>
</dbReference>
<evidence type="ECO:0000256" key="6">
    <source>
        <dbReference type="RuleBase" id="RU000488"/>
    </source>
</evidence>
<dbReference type="SUPFAM" id="SSF103506">
    <property type="entry name" value="Mitochondrial carrier"/>
    <property type="match status" value="1"/>
</dbReference>
<feature type="non-terminal residue" evidence="7">
    <location>
        <position position="1"/>
    </location>
</feature>
<evidence type="ECO:0000256" key="4">
    <source>
        <dbReference type="ARBA" id="ARBA00023136"/>
    </source>
</evidence>
<dbReference type="InterPro" id="IPR018108">
    <property type="entry name" value="MCP_transmembrane"/>
</dbReference>
<evidence type="ECO:0000256" key="1">
    <source>
        <dbReference type="ARBA" id="ARBA00004141"/>
    </source>
</evidence>
<accession>A0A699Z053</accession>
<proteinExistence type="inferred from homology"/>
<keyword evidence="4 5" id="KW-0472">Membrane</keyword>
<keyword evidence="3" id="KW-0677">Repeat</keyword>
<organism evidence="7 8">
    <name type="scientific">Haematococcus lacustris</name>
    <name type="common">Green alga</name>
    <name type="synonym">Haematococcus pluvialis</name>
    <dbReference type="NCBI Taxonomy" id="44745"/>
    <lineage>
        <taxon>Eukaryota</taxon>
        <taxon>Viridiplantae</taxon>
        <taxon>Chlorophyta</taxon>
        <taxon>core chlorophytes</taxon>
        <taxon>Chlorophyceae</taxon>
        <taxon>CS clade</taxon>
        <taxon>Chlamydomonadales</taxon>
        <taxon>Haematococcaceae</taxon>
        <taxon>Haematococcus</taxon>
    </lineage>
</organism>
<evidence type="ECO:0000313" key="8">
    <source>
        <dbReference type="Proteomes" id="UP000485058"/>
    </source>
</evidence>
<keyword evidence="2 5" id="KW-0812">Transmembrane</keyword>
<evidence type="ECO:0000256" key="3">
    <source>
        <dbReference type="ARBA" id="ARBA00022737"/>
    </source>
</evidence>
<evidence type="ECO:0000256" key="2">
    <source>
        <dbReference type="ARBA" id="ARBA00022692"/>
    </source>
</evidence>
<dbReference type="Pfam" id="PF00153">
    <property type="entry name" value="Mito_carr"/>
    <property type="match status" value="2"/>
</dbReference>
<evidence type="ECO:0000313" key="7">
    <source>
        <dbReference type="EMBL" id="GFH12626.1"/>
    </source>
</evidence>